<sequence>MSDITEKQDGVGDFMDDCAGVTWQVLIGVSSPPDPSFTQNRPQEENRPSPGSVPGTFQHHIVMSGSVLYDWDLQQNV</sequence>
<evidence type="ECO:0000313" key="1">
    <source>
        <dbReference type="EMBL" id="KAJ7990949.1"/>
    </source>
</evidence>
<name>A0ACC2FHX9_DALPE</name>
<gene>
    <name evidence="1" type="ORF">DPEC_G00292180</name>
</gene>
<dbReference type="Proteomes" id="UP001157502">
    <property type="component" value="Chromosome 27"/>
</dbReference>
<accession>A0ACC2FHX9</accession>
<protein>
    <submittedName>
        <fullName evidence="1">Uncharacterized protein</fullName>
    </submittedName>
</protein>
<keyword evidence="2" id="KW-1185">Reference proteome</keyword>
<comment type="caution">
    <text evidence="1">The sequence shown here is derived from an EMBL/GenBank/DDBJ whole genome shotgun (WGS) entry which is preliminary data.</text>
</comment>
<dbReference type="EMBL" id="CM055754">
    <property type="protein sequence ID" value="KAJ7990949.1"/>
    <property type="molecule type" value="Genomic_DNA"/>
</dbReference>
<organism evidence="1 2">
    <name type="scientific">Dallia pectoralis</name>
    <name type="common">Alaska blackfish</name>
    <dbReference type="NCBI Taxonomy" id="75939"/>
    <lineage>
        <taxon>Eukaryota</taxon>
        <taxon>Metazoa</taxon>
        <taxon>Chordata</taxon>
        <taxon>Craniata</taxon>
        <taxon>Vertebrata</taxon>
        <taxon>Euteleostomi</taxon>
        <taxon>Actinopterygii</taxon>
        <taxon>Neopterygii</taxon>
        <taxon>Teleostei</taxon>
        <taxon>Protacanthopterygii</taxon>
        <taxon>Esociformes</taxon>
        <taxon>Umbridae</taxon>
        <taxon>Dallia</taxon>
    </lineage>
</organism>
<evidence type="ECO:0000313" key="2">
    <source>
        <dbReference type="Proteomes" id="UP001157502"/>
    </source>
</evidence>
<reference evidence="1" key="1">
    <citation type="submission" date="2021-05" db="EMBL/GenBank/DDBJ databases">
        <authorList>
            <person name="Pan Q."/>
            <person name="Jouanno E."/>
            <person name="Zahm M."/>
            <person name="Klopp C."/>
            <person name="Cabau C."/>
            <person name="Louis A."/>
            <person name="Berthelot C."/>
            <person name="Parey E."/>
            <person name="Roest Crollius H."/>
            <person name="Montfort J."/>
            <person name="Robinson-Rechavi M."/>
            <person name="Bouchez O."/>
            <person name="Lampietro C."/>
            <person name="Lopez Roques C."/>
            <person name="Donnadieu C."/>
            <person name="Postlethwait J."/>
            <person name="Bobe J."/>
            <person name="Dillon D."/>
            <person name="Chandos A."/>
            <person name="von Hippel F."/>
            <person name="Guiguen Y."/>
        </authorList>
    </citation>
    <scope>NUCLEOTIDE SEQUENCE</scope>
    <source>
        <strain evidence="1">YG-Jan2019</strain>
    </source>
</reference>
<proteinExistence type="predicted"/>